<protein>
    <submittedName>
        <fullName evidence="2">Uncharacterized protein</fullName>
    </submittedName>
</protein>
<dbReference type="Proteomes" id="UP000284706">
    <property type="component" value="Unassembled WGS sequence"/>
</dbReference>
<reference evidence="2 3" key="1">
    <citation type="journal article" date="2018" name="Evol. Lett.">
        <title>Horizontal gene cluster transfer increased hallucinogenic mushroom diversity.</title>
        <authorList>
            <person name="Reynolds H.T."/>
            <person name="Vijayakumar V."/>
            <person name="Gluck-Thaler E."/>
            <person name="Korotkin H.B."/>
            <person name="Matheny P.B."/>
            <person name="Slot J.C."/>
        </authorList>
    </citation>
    <scope>NUCLEOTIDE SEQUENCE [LARGE SCALE GENOMIC DNA]</scope>
    <source>
        <strain evidence="2 3">SRW20</strain>
    </source>
</reference>
<dbReference type="STRING" id="231916.A0A409YIB1"/>
<keyword evidence="1" id="KW-0812">Transmembrane</keyword>
<dbReference type="InParanoid" id="A0A409YIB1"/>
<accession>A0A409YIB1</accession>
<dbReference type="AlphaFoldDB" id="A0A409YIB1"/>
<keyword evidence="1" id="KW-1133">Transmembrane helix</keyword>
<keyword evidence="3" id="KW-1185">Reference proteome</keyword>
<evidence type="ECO:0000256" key="1">
    <source>
        <dbReference type="SAM" id="Phobius"/>
    </source>
</evidence>
<organism evidence="2 3">
    <name type="scientific">Gymnopilus dilepis</name>
    <dbReference type="NCBI Taxonomy" id="231916"/>
    <lineage>
        <taxon>Eukaryota</taxon>
        <taxon>Fungi</taxon>
        <taxon>Dikarya</taxon>
        <taxon>Basidiomycota</taxon>
        <taxon>Agaricomycotina</taxon>
        <taxon>Agaricomycetes</taxon>
        <taxon>Agaricomycetidae</taxon>
        <taxon>Agaricales</taxon>
        <taxon>Agaricineae</taxon>
        <taxon>Hymenogastraceae</taxon>
        <taxon>Gymnopilus</taxon>
    </lineage>
</organism>
<feature type="transmembrane region" description="Helical" evidence="1">
    <location>
        <begin position="58"/>
        <end position="78"/>
    </location>
</feature>
<keyword evidence="1" id="KW-0472">Membrane</keyword>
<gene>
    <name evidence="2" type="ORF">CVT26_009435</name>
</gene>
<dbReference type="EMBL" id="NHYE01000825">
    <property type="protein sequence ID" value="PPR02724.1"/>
    <property type="molecule type" value="Genomic_DNA"/>
</dbReference>
<name>A0A409YIB1_9AGAR</name>
<dbReference type="OrthoDB" id="2942377at2759"/>
<comment type="caution">
    <text evidence="2">The sequence shown here is derived from an EMBL/GenBank/DDBJ whole genome shotgun (WGS) entry which is preliminary data.</text>
</comment>
<sequence length="240" mass="26861">MFAWRAISRPTTILRSALQTPRRSIRVSSPASQYYPPRGPGLLAKVRFRPDGKPRSRWVGAAFGTLILFNIFTLLTTYDLVDDSEIALGLLAGIIYLQHVDKGYDATDFEDPAGTYAYFKKLYQALARIPAEEVDELFKELERLLKLSADSNPGAETQALLIMRNAAEKIHAAFLEIDQDALANSANFILLVMRDALDSLIDLVQNVEDDESDTKYTFQLIRDHSKKDAGAVLKDYESLG</sequence>
<evidence type="ECO:0000313" key="2">
    <source>
        <dbReference type="EMBL" id="PPR02724.1"/>
    </source>
</evidence>
<proteinExistence type="predicted"/>
<evidence type="ECO:0000313" key="3">
    <source>
        <dbReference type="Proteomes" id="UP000284706"/>
    </source>
</evidence>